<organism evidence="2 3">
    <name type="scientific">Psilocybe cyanescens</name>
    <dbReference type="NCBI Taxonomy" id="93625"/>
    <lineage>
        <taxon>Eukaryota</taxon>
        <taxon>Fungi</taxon>
        <taxon>Dikarya</taxon>
        <taxon>Basidiomycota</taxon>
        <taxon>Agaricomycotina</taxon>
        <taxon>Agaricomycetes</taxon>
        <taxon>Agaricomycetidae</taxon>
        <taxon>Agaricales</taxon>
        <taxon>Agaricineae</taxon>
        <taxon>Strophariaceae</taxon>
        <taxon>Psilocybe</taxon>
    </lineage>
</organism>
<feature type="region of interest" description="Disordered" evidence="1">
    <location>
        <begin position="150"/>
        <end position="229"/>
    </location>
</feature>
<gene>
    <name evidence="2" type="ORF">CVT25_001228</name>
</gene>
<feature type="region of interest" description="Disordered" evidence="1">
    <location>
        <begin position="55"/>
        <end position="131"/>
    </location>
</feature>
<dbReference type="OrthoDB" id="2107166at2759"/>
<protein>
    <submittedName>
        <fullName evidence="2">Uncharacterized protein</fullName>
    </submittedName>
</protein>
<reference evidence="2 3" key="1">
    <citation type="journal article" date="2018" name="Evol. Lett.">
        <title>Horizontal gene cluster transfer increased hallucinogenic mushroom diversity.</title>
        <authorList>
            <person name="Reynolds H.T."/>
            <person name="Vijayakumar V."/>
            <person name="Gluck-Thaler E."/>
            <person name="Korotkin H.B."/>
            <person name="Matheny P.B."/>
            <person name="Slot J.C."/>
        </authorList>
    </citation>
    <scope>NUCLEOTIDE SEQUENCE [LARGE SCALE GENOMIC DNA]</scope>
    <source>
        <strain evidence="2 3">2631</strain>
    </source>
</reference>
<sequence length="254" mass="27480">MNKYFETDADSNRLPEGIICTGYDADSGRRHYVDVHDGSRWVGAPYVRHGVLTRVEPELGGSNKKTRSRKSTSASSNPKKGRPRRRKGRKPGGSMTASNDDNGLDDGDDDNLPEDSGCRAENVIEKPGSITSKSTAASIVTAASGTIVLDKPSRQSSSDSSDTLEDSESHADSSDDEDDDNESIFIPNQSELVTIPSESTLSQFHGGPNEQTSNLPADQAPHTATKRRPMLRQITRLIIAGKREVGRLRNGQAT</sequence>
<dbReference type="Proteomes" id="UP000283269">
    <property type="component" value="Unassembled WGS sequence"/>
</dbReference>
<accession>A0A409XKC3</accession>
<name>A0A409XKC3_PSICY</name>
<dbReference type="AlphaFoldDB" id="A0A409XKC3"/>
<keyword evidence="3" id="KW-1185">Reference proteome</keyword>
<evidence type="ECO:0000256" key="1">
    <source>
        <dbReference type="SAM" id="MobiDB-lite"/>
    </source>
</evidence>
<feature type="compositionally biased region" description="Polar residues" evidence="1">
    <location>
        <begin position="186"/>
        <end position="216"/>
    </location>
</feature>
<proteinExistence type="predicted"/>
<feature type="compositionally biased region" description="Acidic residues" evidence="1">
    <location>
        <begin position="102"/>
        <end position="113"/>
    </location>
</feature>
<evidence type="ECO:0000313" key="2">
    <source>
        <dbReference type="EMBL" id="PPQ91212.1"/>
    </source>
</evidence>
<evidence type="ECO:0000313" key="3">
    <source>
        <dbReference type="Proteomes" id="UP000283269"/>
    </source>
</evidence>
<dbReference type="InParanoid" id="A0A409XKC3"/>
<feature type="compositionally biased region" description="Basic residues" evidence="1">
    <location>
        <begin position="79"/>
        <end position="90"/>
    </location>
</feature>
<dbReference type="EMBL" id="NHYD01001423">
    <property type="protein sequence ID" value="PPQ91212.1"/>
    <property type="molecule type" value="Genomic_DNA"/>
</dbReference>
<comment type="caution">
    <text evidence="2">The sequence shown here is derived from an EMBL/GenBank/DDBJ whole genome shotgun (WGS) entry which is preliminary data.</text>
</comment>